<dbReference type="KEGG" id="smiz:4412673_00949"/>
<accession>A0AAJ5BZC0</accession>
<dbReference type="Proteomes" id="UP000215355">
    <property type="component" value="Chromosome 1"/>
</dbReference>
<evidence type="ECO:0008006" key="3">
    <source>
        <dbReference type="Google" id="ProtNLM"/>
    </source>
</evidence>
<dbReference type="InterPro" id="IPR025049">
    <property type="entry name" value="Mfa-like_1"/>
</dbReference>
<gene>
    <name evidence="1" type="ORF">SAMEA4412673_00949</name>
</gene>
<organism evidence="1 2">
    <name type="scientific">Sphingobacterium mizutaii</name>
    <dbReference type="NCBI Taxonomy" id="1010"/>
    <lineage>
        <taxon>Bacteria</taxon>
        <taxon>Pseudomonadati</taxon>
        <taxon>Bacteroidota</taxon>
        <taxon>Sphingobacteriia</taxon>
        <taxon>Sphingobacteriales</taxon>
        <taxon>Sphingobacteriaceae</taxon>
        <taxon>Sphingobacterium</taxon>
    </lineage>
</organism>
<dbReference type="CDD" id="cd13120">
    <property type="entry name" value="BF2867_like_N"/>
    <property type="match status" value="1"/>
</dbReference>
<dbReference type="AlphaFoldDB" id="A0AAJ5BZC0"/>
<dbReference type="PROSITE" id="PS51257">
    <property type="entry name" value="PROKAR_LIPOPROTEIN"/>
    <property type="match status" value="1"/>
</dbReference>
<name>A0AAJ5BZC0_9SPHI</name>
<dbReference type="InterPro" id="IPR042278">
    <property type="entry name" value="Mfa-like_1_N"/>
</dbReference>
<sequence>MKTKQLLGAALAFIALVSSCKKDDYRKLEKTNPSEVQFTSRILGTQATKANGNTWDSNDEIGVFMKQGTGLSNILAGNKKYSTNGNGNFSASGNNVINYPEAGQVDFIAYYPYSADLKGTSLGFNISEQSNPAKIDVMYSNNAKSLSKGSKTASLEFAHKLAKVELIVKAGKGVSNLTGLKTAYNNIPTLSNMDLATGTIANGSGAANVQAKVTAQQENQLVEAILIPGEYSAKEVVFSIGSDNYKWTLPANLNYESGKKYTYNITLQLGGSVAVTGNAIITDWISVTGGTHTIGKDGGTVTPPVPTGTEQTIYEENFGDLGAGNRIKIDQYTGFSNKTVKYSNLYTTGWVDIRKISTQDAHVWFAANRTTGLKIEGINTTGYRDLKLTYILAANGSGEPVEGLKVRINGNELQPKGVLGGQNEFSVQTISSGIPAAAITIEFDAQSANNKNGYRVDDIKLVGTK</sequence>
<dbReference type="RefSeq" id="WP_093098831.1">
    <property type="nucleotide sequence ID" value="NZ_FNGK01000003.1"/>
</dbReference>
<evidence type="ECO:0000313" key="2">
    <source>
        <dbReference type="Proteomes" id="UP000215355"/>
    </source>
</evidence>
<dbReference type="Gene3D" id="2.60.40.2620">
    <property type="entry name" value="Fimbrillin-like"/>
    <property type="match status" value="1"/>
</dbReference>
<protein>
    <recommendedName>
        <fullName evidence="3">Fimbrillin-like</fullName>
    </recommendedName>
</protein>
<dbReference type="Gene3D" id="2.60.40.2630">
    <property type="match status" value="1"/>
</dbReference>
<dbReference type="CDD" id="cd13121">
    <property type="entry name" value="BF2867_like_C"/>
    <property type="match status" value="1"/>
</dbReference>
<proteinExistence type="predicted"/>
<dbReference type="Pfam" id="PF13149">
    <property type="entry name" value="Mfa_like_1"/>
    <property type="match status" value="1"/>
</dbReference>
<dbReference type="EMBL" id="LT906468">
    <property type="protein sequence ID" value="SNV44399.1"/>
    <property type="molecule type" value="Genomic_DNA"/>
</dbReference>
<reference evidence="1 2" key="1">
    <citation type="submission" date="2017-06" db="EMBL/GenBank/DDBJ databases">
        <authorList>
            <consortium name="Pathogen Informatics"/>
        </authorList>
    </citation>
    <scope>NUCLEOTIDE SEQUENCE [LARGE SCALE GENOMIC DNA]</scope>
    <source>
        <strain evidence="1 2">NCTC12149</strain>
    </source>
</reference>
<evidence type="ECO:0000313" key="1">
    <source>
        <dbReference type="EMBL" id="SNV44399.1"/>
    </source>
</evidence>